<feature type="compositionally biased region" description="Basic residues" evidence="1">
    <location>
        <begin position="1"/>
        <end position="11"/>
    </location>
</feature>
<organism evidence="2 3">
    <name type="scientific">Naja naja</name>
    <name type="common">Indian cobra</name>
    <dbReference type="NCBI Taxonomy" id="35670"/>
    <lineage>
        <taxon>Eukaryota</taxon>
        <taxon>Metazoa</taxon>
        <taxon>Chordata</taxon>
        <taxon>Craniata</taxon>
        <taxon>Vertebrata</taxon>
        <taxon>Euteleostomi</taxon>
        <taxon>Lepidosauria</taxon>
        <taxon>Squamata</taxon>
        <taxon>Bifurcata</taxon>
        <taxon>Unidentata</taxon>
        <taxon>Episquamata</taxon>
        <taxon>Toxicofera</taxon>
        <taxon>Serpentes</taxon>
        <taxon>Colubroidea</taxon>
        <taxon>Elapidae</taxon>
        <taxon>Elapinae</taxon>
        <taxon>Naja</taxon>
    </lineage>
</organism>
<feature type="region of interest" description="Disordered" evidence="1">
    <location>
        <begin position="114"/>
        <end position="156"/>
    </location>
</feature>
<sequence length="269" mass="29844">MVLEKGKRRAKGKENDNSEQNKEPRPLTLSQAKGNKVFRLRVGVPARLLLSVAPFGLGAGDLASLPRKGLEVVLMPRAKRALKLENLIPEKVPATSSVKGKKNGLLFSPTTGTRLISPFSSPRSNHAKEQRNDLSNDLSGCRNNGKESDEIRQSSIVLPIQSNRKEQHQMKNSDKLLVLQSEVEHSVERFLQTRKKLTSLKALEGTRELESILGTSNKSGNLKMEVKKSRKLIEQVRKRNLRKPGAVTLSTQENLQPANSFAFLKSLIG</sequence>
<evidence type="ECO:0000313" key="3">
    <source>
        <dbReference type="Proteomes" id="UP000694559"/>
    </source>
</evidence>
<dbReference type="Pfam" id="PF06729">
    <property type="entry name" value="CENP-R"/>
    <property type="match status" value="1"/>
</dbReference>
<dbReference type="OMA" id="RRRITRW"/>
<accession>A0A8C6Y7H1</accession>
<name>A0A8C6Y7H1_NAJNA</name>
<dbReference type="GO" id="GO:0034080">
    <property type="term" value="P:CENP-A containing chromatin assembly"/>
    <property type="evidence" value="ECO:0007669"/>
    <property type="project" value="InterPro"/>
</dbReference>
<dbReference type="PANTHER" id="PTHR15581">
    <property type="entry name" value="CENTROMERE PROTEIN R"/>
    <property type="match status" value="1"/>
</dbReference>
<dbReference type="GO" id="GO:0005654">
    <property type="term" value="C:nucleoplasm"/>
    <property type="evidence" value="ECO:0007669"/>
    <property type="project" value="TreeGrafter"/>
</dbReference>
<dbReference type="Ensembl" id="ENSNNAT00000025890.1">
    <property type="protein sequence ID" value="ENSNNAP00000024697.1"/>
    <property type="gene ID" value="ENSNNAG00000016201.1"/>
</dbReference>
<evidence type="ECO:0000313" key="2">
    <source>
        <dbReference type="Ensembl" id="ENSNNAP00000024697.1"/>
    </source>
</evidence>
<dbReference type="AlphaFoldDB" id="A0A8C6Y7H1"/>
<feature type="region of interest" description="Disordered" evidence="1">
    <location>
        <begin position="1"/>
        <end position="30"/>
    </location>
</feature>
<reference evidence="2" key="1">
    <citation type="submission" date="2025-08" db="UniProtKB">
        <authorList>
            <consortium name="Ensembl"/>
        </authorList>
    </citation>
    <scope>IDENTIFICATION</scope>
</reference>
<feature type="compositionally biased region" description="Polar residues" evidence="1">
    <location>
        <begin position="114"/>
        <end position="124"/>
    </location>
</feature>
<dbReference type="GO" id="GO:0006355">
    <property type="term" value="P:regulation of DNA-templated transcription"/>
    <property type="evidence" value="ECO:0007669"/>
    <property type="project" value="InterPro"/>
</dbReference>
<keyword evidence="3" id="KW-1185">Reference proteome</keyword>
<protein>
    <recommendedName>
        <fullName evidence="4">Centromere protein R</fullName>
    </recommendedName>
</protein>
<dbReference type="OrthoDB" id="8839831at2759"/>
<evidence type="ECO:0008006" key="4">
    <source>
        <dbReference type="Google" id="ProtNLM"/>
    </source>
</evidence>
<dbReference type="InterPro" id="IPR009601">
    <property type="entry name" value="CENP-R"/>
</dbReference>
<dbReference type="GeneTree" id="ENSGT00390000004336"/>
<proteinExistence type="predicted"/>
<evidence type="ECO:0000256" key="1">
    <source>
        <dbReference type="SAM" id="MobiDB-lite"/>
    </source>
</evidence>
<feature type="compositionally biased region" description="Basic and acidic residues" evidence="1">
    <location>
        <begin position="12"/>
        <end position="25"/>
    </location>
</feature>
<dbReference type="Proteomes" id="UP000694559">
    <property type="component" value="Unplaced"/>
</dbReference>
<reference evidence="2" key="2">
    <citation type="submission" date="2025-09" db="UniProtKB">
        <authorList>
            <consortium name="Ensembl"/>
        </authorList>
    </citation>
    <scope>IDENTIFICATION</scope>
</reference>
<dbReference type="PANTHER" id="PTHR15581:SF0">
    <property type="entry name" value="CENTROMERE PROTEIN R"/>
    <property type="match status" value="1"/>
</dbReference>